<evidence type="ECO:0000256" key="12">
    <source>
        <dbReference type="ARBA" id="ARBA00023167"/>
    </source>
</evidence>
<dbReference type="NCBIfam" id="NF004976">
    <property type="entry name" value="PRK06349.1"/>
    <property type="match status" value="1"/>
</dbReference>
<sequence length="418" mass="45948">MKKINIGILGYGTIGSSVDELIRKNHDLIQKRTGLDLQVLKVCDNSTKVKHKFLTKDPFDVIQDDQIDVVVEAIGGERPALNFILAAIKSGKNVVTSNKEVIALHGDEILELAKEKGVSVKFEAAVGGGIPIIGPLSHDLLSNEIEEVYGIVNGTTNYILSKMTKEEAEFSDVLKEAQKLGFAESNPKKDIEGYDSSYKAAILASIAFNSSIDWKDVFFEGIDKIEQEDIVYAKEIGYVIKLLAIAKKSDTSCEVRVHPTLIAQDHPLASVFGPMNAIYVKGNMVGELMFYGQGAGGNPTASAVVSDIIFCANYKIQSTVANYTSKKLRVKSIDEIESRYYIRLKVADKHGVLSEISKVFADHKVSIATVLQKETKDNIATIVIIIHKVKEKNLMEAVLRLKKLPVVKKICNIIRVGI</sequence>
<evidence type="ECO:0000259" key="18">
    <source>
        <dbReference type="PROSITE" id="PS51671"/>
    </source>
</evidence>
<proteinExistence type="inferred from homology"/>
<name>A0A1F4S5Y2_UNCSA</name>
<dbReference type="GO" id="GO:0009088">
    <property type="term" value="P:threonine biosynthetic process"/>
    <property type="evidence" value="ECO:0007669"/>
    <property type="project" value="UniProtKB-UniPathway"/>
</dbReference>
<keyword evidence="10 16" id="KW-0560">Oxidoreductase</keyword>
<evidence type="ECO:0000256" key="17">
    <source>
        <dbReference type="RuleBase" id="RU004171"/>
    </source>
</evidence>
<comment type="similarity">
    <text evidence="4 17">Belongs to the homoserine dehydrogenase family.</text>
</comment>
<evidence type="ECO:0000256" key="4">
    <source>
        <dbReference type="ARBA" id="ARBA00006753"/>
    </source>
</evidence>
<dbReference type="InterPro" id="IPR016204">
    <property type="entry name" value="HDH"/>
</dbReference>
<evidence type="ECO:0000256" key="15">
    <source>
        <dbReference type="PIRSR" id="PIRSR000098-2"/>
    </source>
</evidence>
<organism evidence="19 20">
    <name type="scientific">candidate division WOR-1 bacterium RIFOXYB2_FULL_36_35</name>
    <dbReference type="NCBI Taxonomy" id="1802578"/>
    <lineage>
        <taxon>Bacteria</taxon>
        <taxon>Bacillati</taxon>
        <taxon>Saganbacteria</taxon>
    </lineage>
</organism>
<protein>
    <recommendedName>
        <fullName evidence="6 16">Homoserine dehydrogenase</fullName>
        <ecNumber evidence="5 16">1.1.1.3</ecNumber>
    </recommendedName>
</protein>
<dbReference type="GO" id="GO:0009086">
    <property type="term" value="P:methionine biosynthetic process"/>
    <property type="evidence" value="ECO:0007669"/>
    <property type="project" value="UniProtKB-KW"/>
</dbReference>
<evidence type="ECO:0000256" key="10">
    <source>
        <dbReference type="ARBA" id="ARBA00023002"/>
    </source>
</evidence>
<evidence type="ECO:0000256" key="16">
    <source>
        <dbReference type="RuleBase" id="RU000579"/>
    </source>
</evidence>
<dbReference type="PIRSF" id="PIRSF000098">
    <property type="entry name" value="Homoser_dehydrog"/>
    <property type="match status" value="1"/>
</dbReference>
<dbReference type="Gene3D" id="3.30.360.10">
    <property type="entry name" value="Dihydrodipicolinate Reductase, domain 2"/>
    <property type="match status" value="1"/>
</dbReference>
<feature type="active site" description="Proton donor" evidence="14">
    <location>
        <position position="199"/>
    </location>
</feature>
<dbReference type="AlphaFoldDB" id="A0A1F4S5Y2"/>
<evidence type="ECO:0000256" key="3">
    <source>
        <dbReference type="ARBA" id="ARBA00005062"/>
    </source>
</evidence>
<evidence type="ECO:0000313" key="19">
    <source>
        <dbReference type="EMBL" id="OGC15846.1"/>
    </source>
</evidence>
<comment type="catalytic activity">
    <reaction evidence="13">
        <text>L-homoserine + NADP(+) = L-aspartate 4-semialdehyde + NADPH + H(+)</text>
        <dbReference type="Rhea" id="RHEA:15761"/>
        <dbReference type="ChEBI" id="CHEBI:15378"/>
        <dbReference type="ChEBI" id="CHEBI:57476"/>
        <dbReference type="ChEBI" id="CHEBI:57783"/>
        <dbReference type="ChEBI" id="CHEBI:58349"/>
        <dbReference type="ChEBI" id="CHEBI:537519"/>
        <dbReference type="EC" id="1.1.1.3"/>
    </reaction>
    <physiologicalReaction direction="right-to-left" evidence="13">
        <dbReference type="Rhea" id="RHEA:15763"/>
    </physiologicalReaction>
</comment>
<feature type="binding site" evidence="15">
    <location>
        <position position="99"/>
    </location>
    <ligand>
        <name>NADPH</name>
        <dbReference type="ChEBI" id="CHEBI:57783"/>
    </ligand>
</feature>
<evidence type="ECO:0000256" key="6">
    <source>
        <dbReference type="ARBA" id="ARBA00013376"/>
    </source>
</evidence>
<gene>
    <name evidence="19" type="ORF">A2290_05875</name>
</gene>
<evidence type="ECO:0000256" key="9">
    <source>
        <dbReference type="ARBA" id="ARBA00022857"/>
    </source>
</evidence>
<dbReference type="SUPFAM" id="SSF55347">
    <property type="entry name" value="Glyceraldehyde-3-phosphate dehydrogenase-like, C-terminal domain"/>
    <property type="match status" value="1"/>
</dbReference>
<keyword evidence="8 16" id="KW-0791">Threonine biosynthesis</keyword>
<dbReference type="InterPro" id="IPR001342">
    <property type="entry name" value="HDH_cat"/>
</dbReference>
<dbReference type="PROSITE" id="PS01042">
    <property type="entry name" value="HOMOSER_DHGENASE"/>
    <property type="match status" value="1"/>
</dbReference>
<comment type="pathway">
    <text evidence="2 16">Amino-acid biosynthesis; L-threonine biosynthesis; L-threonine from L-aspartate: step 3/5.</text>
</comment>
<dbReference type="InterPro" id="IPR045865">
    <property type="entry name" value="ACT-like_dom_sf"/>
</dbReference>
<evidence type="ECO:0000256" key="13">
    <source>
        <dbReference type="ARBA" id="ARBA00048841"/>
    </source>
</evidence>
<dbReference type="InterPro" id="IPR002912">
    <property type="entry name" value="ACT_dom"/>
</dbReference>
<feature type="binding site" evidence="15">
    <location>
        <position position="184"/>
    </location>
    <ligand>
        <name>L-homoserine</name>
        <dbReference type="ChEBI" id="CHEBI:57476"/>
    </ligand>
</feature>
<dbReference type="Pfam" id="PF00742">
    <property type="entry name" value="Homoserine_dh"/>
    <property type="match status" value="1"/>
</dbReference>
<keyword evidence="11" id="KW-0915">Sodium</keyword>
<dbReference type="Pfam" id="PF01842">
    <property type="entry name" value="ACT"/>
    <property type="match status" value="1"/>
</dbReference>
<evidence type="ECO:0000256" key="11">
    <source>
        <dbReference type="ARBA" id="ARBA00023053"/>
    </source>
</evidence>
<keyword evidence="7 16" id="KW-0028">Amino-acid biosynthesis</keyword>
<dbReference type="PANTHER" id="PTHR43331">
    <property type="entry name" value="HOMOSERINE DEHYDROGENASE"/>
    <property type="match status" value="1"/>
</dbReference>
<dbReference type="Gene3D" id="3.30.70.260">
    <property type="match status" value="1"/>
</dbReference>
<accession>A0A1F4S5Y2</accession>
<dbReference type="SUPFAM" id="SSF55021">
    <property type="entry name" value="ACT-like"/>
    <property type="match status" value="1"/>
</dbReference>
<keyword evidence="12 16" id="KW-0486">Methionine biosynthesis</keyword>
<dbReference type="SUPFAM" id="SSF51735">
    <property type="entry name" value="NAD(P)-binding Rossmann-fold domains"/>
    <property type="match status" value="1"/>
</dbReference>
<dbReference type="FunFam" id="3.30.360.10:FF:000005">
    <property type="entry name" value="Homoserine dehydrogenase"/>
    <property type="match status" value="1"/>
</dbReference>
<comment type="pathway">
    <text evidence="3 16">Amino-acid biosynthesis; L-methionine biosynthesis via de novo pathway; L-homoserine from L-aspartate: step 3/3.</text>
</comment>
<keyword evidence="9 15" id="KW-0521">NADP</keyword>
<evidence type="ECO:0000313" key="20">
    <source>
        <dbReference type="Proteomes" id="UP000177905"/>
    </source>
</evidence>
<dbReference type="EMBL" id="MEUA01000017">
    <property type="protein sequence ID" value="OGC15846.1"/>
    <property type="molecule type" value="Genomic_DNA"/>
</dbReference>
<evidence type="ECO:0000256" key="7">
    <source>
        <dbReference type="ARBA" id="ARBA00022605"/>
    </source>
</evidence>
<dbReference type="InterPro" id="IPR036291">
    <property type="entry name" value="NAD(P)-bd_dom_sf"/>
</dbReference>
<dbReference type="EC" id="1.1.1.3" evidence="5 16"/>
<evidence type="ECO:0000256" key="2">
    <source>
        <dbReference type="ARBA" id="ARBA00005056"/>
    </source>
</evidence>
<dbReference type="Proteomes" id="UP000177905">
    <property type="component" value="Unassembled WGS sequence"/>
</dbReference>
<reference evidence="19 20" key="1">
    <citation type="journal article" date="2016" name="Nat. Commun.">
        <title>Thousands of microbial genomes shed light on interconnected biogeochemical processes in an aquifer system.</title>
        <authorList>
            <person name="Anantharaman K."/>
            <person name="Brown C.T."/>
            <person name="Hug L.A."/>
            <person name="Sharon I."/>
            <person name="Castelle C.J."/>
            <person name="Probst A.J."/>
            <person name="Thomas B.C."/>
            <person name="Singh A."/>
            <person name="Wilkins M.J."/>
            <person name="Karaoz U."/>
            <person name="Brodie E.L."/>
            <person name="Williams K.H."/>
            <person name="Hubbard S.S."/>
            <person name="Banfield J.F."/>
        </authorList>
    </citation>
    <scope>NUCLEOTIDE SEQUENCE [LARGE SCALE GENOMIC DNA]</scope>
</reference>
<dbReference type="Pfam" id="PF03447">
    <property type="entry name" value="NAD_binding_3"/>
    <property type="match status" value="1"/>
</dbReference>
<dbReference type="UniPathway" id="UPA00051">
    <property type="reaction ID" value="UER00465"/>
</dbReference>
<dbReference type="PANTHER" id="PTHR43331:SF1">
    <property type="entry name" value="HOMOSERINE DEHYDROGENASE"/>
    <property type="match status" value="1"/>
</dbReference>
<dbReference type="PROSITE" id="PS51671">
    <property type="entry name" value="ACT"/>
    <property type="match status" value="1"/>
</dbReference>
<dbReference type="UniPathway" id="UPA00050">
    <property type="reaction ID" value="UER00063"/>
</dbReference>
<feature type="binding site" evidence="15">
    <location>
        <begin position="9"/>
        <end position="16"/>
    </location>
    <ligand>
        <name>NADP(+)</name>
        <dbReference type="ChEBI" id="CHEBI:58349"/>
    </ligand>
</feature>
<dbReference type="InterPro" id="IPR005106">
    <property type="entry name" value="Asp/hSer_DH_NAD-bd"/>
</dbReference>
<comment type="caution">
    <text evidence="19">The sequence shown here is derived from an EMBL/GenBank/DDBJ whole genome shotgun (WGS) entry which is preliminary data.</text>
</comment>
<dbReference type="Gene3D" id="3.40.50.720">
    <property type="entry name" value="NAD(P)-binding Rossmann-like Domain"/>
    <property type="match status" value="1"/>
</dbReference>
<evidence type="ECO:0000256" key="1">
    <source>
        <dbReference type="ARBA" id="ARBA00001920"/>
    </source>
</evidence>
<evidence type="ECO:0000256" key="14">
    <source>
        <dbReference type="PIRSR" id="PIRSR000098-1"/>
    </source>
</evidence>
<dbReference type="GO" id="GO:0050661">
    <property type="term" value="F:NADP binding"/>
    <property type="evidence" value="ECO:0007669"/>
    <property type="project" value="InterPro"/>
</dbReference>
<feature type="domain" description="ACT" evidence="18">
    <location>
        <begin position="341"/>
        <end position="415"/>
    </location>
</feature>
<dbReference type="CDD" id="cd04881">
    <property type="entry name" value="ACT_HSDH-Hom"/>
    <property type="match status" value="1"/>
</dbReference>
<comment type="cofactor">
    <cofactor evidence="1">
        <name>a metal cation</name>
        <dbReference type="ChEBI" id="CHEBI:25213"/>
    </cofactor>
</comment>
<dbReference type="InterPro" id="IPR019811">
    <property type="entry name" value="HDH_CS"/>
</dbReference>
<dbReference type="GO" id="GO:0004412">
    <property type="term" value="F:homoserine dehydrogenase activity"/>
    <property type="evidence" value="ECO:0007669"/>
    <property type="project" value="UniProtKB-EC"/>
</dbReference>
<evidence type="ECO:0000256" key="5">
    <source>
        <dbReference type="ARBA" id="ARBA00013213"/>
    </source>
</evidence>
<evidence type="ECO:0000256" key="8">
    <source>
        <dbReference type="ARBA" id="ARBA00022697"/>
    </source>
</evidence>